<dbReference type="EMBL" id="CAJPEX010000137">
    <property type="protein sequence ID" value="CAG0913655.1"/>
    <property type="molecule type" value="Genomic_DNA"/>
</dbReference>
<sequence>MADGGFDVNGPDSEGISGGFRINVVPKGAWQSPPGVVFGTPGQVYADNRFPYLDHLKSVVDLQKEAFLTEMCVEEKSAKEPFAMGLDEETYFMIVELPCWLMVMFAALAIVTMIQRWQAGKPLMPFGASCEGYASVDVDAAGLGEGGLDGGQAGSVPYSRGEVFQPGRQAGPTGASGGPPGTSGAAPSSALEEPVPKATLMMSEMNSTPLRARSRGDKEDEDAFLASFSAH</sequence>
<feature type="region of interest" description="Disordered" evidence="1">
    <location>
        <begin position="152"/>
        <end position="231"/>
    </location>
</feature>
<reference evidence="3" key="1">
    <citation type="submission" date="2020-11" db="EMBL/GenBank/DDBJ databases">
        <authorList>
            <person name="Tran Van P."/>
        </authorList>
    </citation>
    <scope>NUCLEOTIDE SEQUENCE</scope>
</reference>
<protein>
    <submittedName>
        <fullName evidence="3">Uncharacterized protein</fullName>
    </submittedName>
</protein>
<keyword evidence="4" id="KW-1185">Reference proteome</keyword>
<proteinExistence type="predicted"/>
<evidence type="ECO:0000256" key="2">
    <source>
        <dbReference type="SAM" id="Phobius"/>
    </source>
</evidence>
<dbReference type="Proteomes" id="UP000678499">
    <property type="component" value="Unassembled WGS sequence"/>
</dbReference>
<name>A0A7R9G8V3_9CRUS</name>
<dbReference type="AlphaFoldDB" id="A0A7R9G8V3"/>
<gene>
    <name evidence="3" type="ORF">NMOB1V02_LOCUS1387</name>
</gene>
<organism evidence="3">
    <name type="scientific">Notodromas monacha</name>
    <dbReference type="NCBI Taxonomy" id="399045"/>
    <lineage>
        <taxon>Eukaryota</taxon>
        <taxon>Metazoa</taxon>
        <taxon>Ecdysozoa</taxon>
        <taxon>Arthropoda</taxon>
        <taxon>Crustacea</taxon>
        <taxon>Oligostraca</taxon>
        <taxon>Ostracoda</taxon>
        <taxon>Podocopa</taxon>
        <taxon>Podocopida</taxon>
        <taxon>Cypridocopina</taxon>
        <taxon>Cypridoidea</taxon>
        <taxon>Cyprididae</taxon>
        <taxon>Notodromas</taxon>
    </lineage>
</organism>
<keyword evidence="2" id="KW-0812">Transmembrane</keyword>
<evidence type="ECO:0000313" key="3">
    <source>
        <dbReference type="EMBL" id="CAD7273503.1"/>
    </source>
</evidence>
<keyword evidence="2" id="KW-1133">Transmembrane helix</keyword>
<evidence type="ECO:0000256" key="1">
    <source>
        <dbReference type="SAM" id="MobiDB-lite"/>
    </source>
</evidence>
<evidence type="ECO:0000313" key="4">
    <source>
        <dbReference type="Proteomes" id="UP000678499"/>
    </source>
</evidence>
<feature type="transmembrane region" description="Helical" evidence="2">
    <location>
        <begin position="91"/>
        <end position="114"/>
    </location>
</feature>
<accession>A0A7R9G8V3</accession>
<dbReference type="EMBL" id="OA882174">
    <property type="protein sequence ID" value="CAD7273503.1"/>
    <property type="molecule type" value="Genomic_DNA"/>
</dbReference>
<keyword evidence="2" id="KW-0472">Membrane</keyword>